<evidence type="ECO:0000256" key="1">
    <source>
        <dbReference type="SAM" id="MobiDB-lite"/>
    </source>
</evidence>
<dbReference type="Araport" id="AT1G59722"/>
<dbReference type="OrthoDB" id="1048961at2759"/>
<feature type="region of interest" description="Disordered" evidence="1">
    <location>
        <begin position="1"/>
        <end position="26"/>
    </location>
</feature>
<dbReference type="KEGG" id="ath:AT1G59722"/>
<gene>
    <name evidence="2" type="ordered locus">At1g59722</name>
    <name evidence="4" type="ORF">AN1_LOCUS4948</name>
    <name evidence="3" type="ORF">C24_LOCUS4824</name>
</gene>
<sequence length="156" mass="17358">MKRNLKKPKPKETEDDDHLRISDNNTTISNRKMVSTEETASNWGSSATSKVSKDVAAGFSLMDPFTLGFSVGDYFPADPMEVTYNWGVCANNGVWDPSWLDFDFSSTLFTNDWTVSGYNPLLGATDFFNASTFQTSSADINNSLSITEANQLIFHR</sequence>
<dbReference type="Proteomes" id="UP000434276">
    <property type="component" value="Unassembled WGS sequence"/>
</dbReference>
<evidence type="ECO:0000313" key="5">
    <source>
        <dbReference type="Proteomes" id="UP000426265"/>
    </source>
</evidence>
<evidence type="ECO:0000313" key="6">
    <source>
        <dbReference type="Proteomes" id="UP000434276"/>
    </source>
</evidence>
<proteinExistence type="predicted"/>
<organism evidence="4 5">
    <name type="scientific">Arabidopsis thaliana</name>
    <name type="common">Mouse-ear cress</name>
    <dbReference type="NCBI Taxonomy" id="3702"/>
    <lineage>
        <taxon>Eukaryota</taxon>
        <taxon>Viridiplantae</taxon>
        <taxon>Streptophyta</taxon>
        <taxon>Embryophyta</taxon>
        <taxon>Tracheophyta</taxon>
        <taxon>Spermatophyta</taxon>
        <taxon>Magnoliopsida</taxon>
        <taxon>eudicotyledons</taxon>
        <taxon>Gunneridae</taxon>
        <taxon>Pentapetalae</taxon>
        <taxon>rosids</taxon>
        <taxon>malvids</taxon>
        <taxon>Brassicales</taxon>
        <taxon>Brassicaceae</taxon>
        <taxon>Camelineae</taxon>
        <taxon>Arabidopsis</taxon>
    </lineage>
</organism>
<evidence type="ECO:0000313" key="3">
    <source>
        <dbReference type="EMBL" id="CAA0302979.1"/>
    </source>
</evidence>
<dbReference type="GeneID" id="842264"/>
<protein>
    <submittedName>
        <fullName evidence="4">Uncharacterized protein</fullName>
    </submittedName>
</protein>
<accession>A0A654EV82</accession>
<dbReference type="EMBL" id="CACSHJ010000087">
    <property type="protein sequence ID" value="CAA0302979.1"/>
    <property type="molecule type" value="Genomic_DNA"/>
</dbReference>
<evidence type="ECO:0000313" key="2">
    <source>
        <dbReference type="Araport" id="AT1G59722"/>
    </source>
</evidence>
<reference evidence="4 5" key="1">
    <citation type="submission" date="2019-11" db="EMBL/GenBank/DDBJ databases">
        <authorList>
            <person name="Jiao W.-B."/>
            <person name="Schneeberger K."/>
        </authorList>
    </citation>
    <scope>NUCLEOTIDE SEQUENCE [LARGE SCALE GENOMIC DNA]</scope>
    <source>
        <strain evidence="5">cv. An-1</strain>
        <strain evidence="6">cv. C24</strain>
    </source>
</reference>
<dbReference type="EMBL" id="CACRSJ010000104">
    <property type="protein sequence ID" value="VYS49471.1"/>
    <property type="molecule type" value="Genomic_DNA"/>
</dbReference>
<dbReference type="RefSeq" id="NP_683451.1">
    <property type="nucleotide sequence ID" value="NM_148610.1"/>
</dbReference>
<evidence type="ECO:0000313" key="4">
    <source>
        <dbReference type="EMBL" id="VYS49471.1"/>
    </source>
</evidence>
<name>A0A654EV82_ARATH</name>
<dbReference type="Proteomes" id="UP000426265">
    <property type="component" value="Unassembled WGS sequence"/>
</dbReference>
<dbReference type="AlphaFoldDB" id="A0A654EV82"/>
<dbReference type="OMA" id="HESIHQN"/>